<feature type="domain" description="Helicase ATP-binding" evidence="12">
    <location>
        <begin position="15"/>
        <end position="311"/>
    </location>
</feature>
<keyword evidence="6 11" id="KW-0067">ATP-binding</keyword>
<dbReference type="GO" id="GO:0043139">
    <property type="term" value="F:5'-3' DNA helicase activity"/>
    <property type="evidence" value="ECO:0007669"/>
    <property type="project" value="UniProtKB-UniRule"/>
</dbReference>
<dbReference type="SMART" id="SM00491">
    <property type="entry name" value="HELICc2"/>
    <property type="match status" value="1"/>
</dbReference>
<evidence type="ECO:0000256" key="7">
    <source>
        <dbReference type="ARBA" id="ARBA00023004"/>
    </source>
</evidence>
<proteinExistence type="inferred from homology"/>
<dbReference type="InterPro" id="IPR045028">
    <property type="entry name" value="DinG/Rad3-like"/>
</dbReference>
<dbReference type="Proteomes" id="UP000186878">
    <property type="component" value="Unassembled WGS sequence"/>
</dbReference>
<keyword evidence="2 11" id="KW-0479">Metal-binding</keyword>
<dbReference type="STRING" id="404433.BTW07_03965"/>
<evidence type="ECO:0000256" key="10">
    <source>
        <dbReference type="ARBA" id="ARBA00023235"/>
    </source>
</evidence>
<comment type="caution">
    <text evidence="13">The sequence shown here is derived from an EMBL/GenBank/DDBJ whole genome shotgun (WGS) entry which is preliminary data.</text>
</comment>
<dbReference type="HAMAP" id="MF_02205">
    <property type="entry name" value="DinG_proteobact"/>
    <property type="match status" value="1"/>
</dbReference>
<evidence type="ECO:0000313" key="13">
    <source>
        <dbReference type="EMBL" id="OLO05635.1"/>
    </source>
</evidence>
<dbReference type="GO" id="GO:0016887">
    <property type="term" value="F:ATP hydrolysis activity"/>
    <property type="evidence" value="ECO:0007669"/>
    <property type="project" value="RHEA"/>
</dbReference>
<keyword evidence="7 11" id="KW-0408">Iron</keyword>
<evidence type="ECO:0000256" key="11">
    <source>
        <dbReference type="HAMAP-Rule" id="MF_02205"/>
    </source>
</evidence>
<keyword evidence="8 11" id="KW-0411">Iron-sulfur</keyword>
<gene>
    <name evidence="11" type="primary">dinG</name>
    <name evidence="13" type="ORF">BTW07_03965</name>
</gene>
<dbReference type="GO" id="GO:0003677">
    <property type="term" value="F:DNA binding"/>
    <property type="evidence" value="ECO:0007669"/>
    <property type="project" value="UniProtKB-UniRule"/>
</dbReference>
<dbReference type="OrthoDB" id="9805194at2"/>
<evidence type="ECO:0000256" key="4">
    <source>
        <dbReference type="ARBA" id="ARBA00022801"/>
    </source>
</evidence>
<dbReference type="Pfam" id="PF06733">
    <property type="entry name" value="DEAD_2"/>
    <property type="match status" value="1"/>
</dbReference>
<dbReference type="InterPro" id="IPR011545">
    <property type="entry name" value="DEAD/DEAH_box_helicase_dom"/>
</dbReference>
<feature type="binding site" evidence="11">
    <location>
        <position position="208"/>
    </location>
    <ligand>
        <name>[4Fe-4S] cluster</name>
        <dbReference type="ChEBI" id="CHEBI:49883"/>
    </ligand>
</feature>
<sequence>MLDAPLKQEIQEAYRRVLEGLELTPRYGQRLMIAEIARTLASIEQDDQGKRTSNEHVCVLEAGTGTGKTLAYLLAALPVAKARGKRLVVATATVALQEQVLNQDLPMLKAHSGLDFDYALAKGRGRYLCVAKLDQALEGAEPNPTLSLFEQTIATDAGGDFPQLIQEMADTYASGNWEGDRDSWPVAIDDRDWRRLTVDHRQCTNRRCGHFGACAYFRSRRHLDQADIIVANHDLVLADLALGGGMILPSPKDCIYVFDEGHHLPDKALDHFYHRFGINATLRWLRTLKKSLTELNTALGAQPTLARLLATFPERIVALEPRLGDAYAMGHQIAGLETGAGDETQHFRFPSGRAPQSLIELAQQLVIPFAELSRDLETMSDILRESLDPDKSTGLPREQAEPWLPLTALLHGRALEAHSLWTAMAKPDPAGQAPQARWLTFQSFGGEPELTFSASPVSAAETLARHLWGSCYGAVVTSATLTALNRFERLQERAGLANRYRYQRLPSPFDYSRAILSVPREAVEPGDAMAHDRSIVQFIEGLDDDEAVLVLFSSRKQLRSVADALPEPWASRLLSQDRLPKRELLERHRKAVDADSGSLIFGLASFAEGIDLPGRYLTHVVITRLPFSVPDDPVGATLAEWIESQGGNPFMRISVPDASIKLVQACGRLIRKENDSGRISLLDRRVLTRRYGKALLDALPPFRRQIEGVESGEPAKP</sequence>
<keyword evidence="4 11" id="KW-0378">Hydrolase</keyword>
<keyword evidence="5 11" id="KW-0347">Helicase</keyword>
<dbReference type="SUPFAM" id="SSF52540">
    <property type="entry name" value="P-loop containing nucleoside triphosphate hydrolases"/>
    <property type="match status" value="1"/>
</dbReference>
<dbReference type="InterPro" id="IPR039000">
    <property type="entry name" value="DinG_proteobact"/>
</dbReference>
<dbReference type="GO" id="GO:0006281">
    <property type="term" value="P:DNA repair"/>
    <property type="evidence" value="ECO:0007669"/>
    <property type="project" value="TreeGrafter"/>
</dbReference>
<dbReference type="Gene3D" id="3.40.50.300">
    <property type="entry name" value="P-loop containing nucleotide triphosphate hydrolases"/>
    <property type="match status" value="2"/>
</dbReference>
<dbReference type="InterPro" id="IPR027417">
    <property type="entry name" value="P-loop_NTPase"/>
</dbReference>
<evidence type="ECO:0000256" key="3">
    <source>
        <dbReference type="ARBA" id="ARBA00022741"/>
    </source>
</evidence>
<dbReference type="GO" id="GO:0046872">
    <property type="term" value="F:metal ion binding"/>
    <property type="evidence" value="ECO:0007669"/>
    <property type="project" value="UniProtKB-KW"/>
</dbReference>
<dbReference type="EMBL" id="MSDO01000003">
    <property type="protein sequence ID" value="OLO05635.1"/>
    <property type="molecule type" value="Genomic_DNA"/>
</dbReference>
<protein>
    <recommendedName>
        <fullName evidence="11">ATP-dependent DNA helicase DinG</fullName>
        <ecNumber evidence="11">5.6.2.3</ecNumber>
    </recommendedName>
    <alternativeName>
        <fullName evidence="11">DNA 5'-3' helicase DinG</fullName>
    </alternativeName>
</protein>
<name>A0A1Q8SW03_9GAMM</name>
<evidence type="ECO:0000256" key="6">
    <source>
        <dbReference type="ARBA" id="ARBA00022840"/>
    </source>
</evidence>
<comment type="function">
    <text evidence="11">DNA-dependent ATPase and 5'-3' DNA helicase. Unwinds D-loops, R-loops, forked DNA and G-quadruplex DNA.</text>
</comment>
<dbReference type="GO" id="GO:0009432">
    <property type="term" value="P:SOS response"/>
    <property type="evidence" value="ECO:0007669"/>
    <property type="project" value="TreeGrafter"/>
</dbReference>
<dbReference type="PANTHER" id="PTHR11472">
    <property type="entry name" value="DNA REPAIR DEAD HELICASE RAD3/XP-D SUBFAMILY MEMBER"/>
    <property type="match status" value="1"/>
</dbReference>
<dbReference type="PROSITE" id="PS51193">
    <property type="entry name" value="HELICASE_ATP_BIND_2"/>
    <property type="match status" value="1"/>
</dbReference>
<dbReference type="Pfam" id="PF13307">
    <property type="entry name" value="Helicase_C_2"/>
    <property type="match status" value="1"/>
</dbReference>
<organism evidence="13 14">
    <name type="scientific">Salinicola socius</name>
    <dbReference type="NCBI Taxonomy" id="404433"/>
    <lineage>
        <taxon>Bacteria</taxon>
        <taxon>Pseudomonadati</taxon>
        <taxon>Pseudomonadota</taxon>
        <taxon>Gammaproteobacteria</taxon>
        <taxon>Oceanospirillales</taxon>
        <taxon>Halomonadaceae</taxon>
        <taxon>Salinicola</taxon>
    </lineage>
</organism>
<evidence type="ECO:0000313" key="14">
    <source>
        <dbReference type="Proteomes" id="UP000186878"/>
    </source>
</evidence>
<comment type="catalytic activity">
    <reaction evidence="11">
        <text>ATP + H2O = ADP + phosphate + H(+)</text>
        <dbReference type="Rhea" id="RHEA:13065"/>
        <dbReference type="ChEBI" id="CHEBI:15377"/>
        <dbReference type="ChEBI" id="CHEBI:15378"/>
        <dbReference type="ChEBI" id="CHEBI:30616"/>
        <dbReference type="ChEBI" id="CHEBI:43474"/>
        <dbReference type="ChEBI" id="CHEBI:456216"/>
        <dbReference type="EC" id="5.6.2.3"/>
    </reaction>
</comment>
<keyword evidence="14" id="KW-1185">Reference proteome</keyword>
<dbReference type="GO" id="GO:0005524">
    <property type="term" value="F:ATP binding"/>
    <property type="evidence" value="ECO:0007669"/>
    <property type="project" value="UniProtKB-UniRule"/>
</dbReference>
<keyword evidence="3 11" id="KW-0547">Nucleotide-binding</keyword>
<keyword evidence="1 11" id="KW-0004">4Fe-4S</keyword>
<accession>A0A1Q8SW03</accession>
<feature type="binding site" evidence="11">
    <location>
        <position position="203"/>
    </location>
    <ligand>
        <name>[4Fe-4S] cluster</name>
        <dbReference type="ChEBI" id="CHEBI:49883"/>
    </ligand>
</feature>
<dbReference type="InterPro" id="IPR014013">
    <property type="entry name" value="Helic_SF1/SF2_ATP-bd_DinG/Rad3"/>
</dbReference>
<evidence type="ECO:0000256" key="5">
    <source>
        <dbReference type="ARBA" id="ARBA00022806"/>
    </source>
</evidence>
<evidence type="ECO:0000256" key="2">
    <source>
        <dbReference type="ARBA" id="ARBA00022723"/>
    </source>
</evidence>
<feature type="binding site" evidence="11">
    <location>
        <position position="214"/>
    </location>
    <ligand>
        <name>[4Fe-4S] cluster</name>
        <dbReference type="ChEBI" id="CHEBI:49883"/>
    </ligand>
</feature>
<dbReference type="GO" id="GO:0033677">
    <property type="term" value="F:DNA/RNA helicase activity"/>
    <property type="evidence" value="ECO:0007669"/>
    <property type="project" value="TreeGrafter"/>
</dbReference>
<evidence type="ECO:0000259" key="12">
    <source>
        <dbReference type="PROSITE" id="PS51193"/>
    </source>
</evidence>
<comment type="cofactor">
    <cofactor evidence="11">
        <name>[4Fe-4S] cluster</name>
        <dbReference type="ChEBI" id="CHEBI:49883"/>
    </cofactor>
    <text evidence="11">Binds 1 [4Fe-4S] cluster.</text>
</comment>
<comment type="similarity">
    <text evidence="11">Belongs to the helicase family. DinG subfamily. Type 1 sub-subfamily.</text>
</comment>
<dbReference type="SMART" id="SM00487">
    <property type="entry name" value="DEXDc"/>
    <property type="match status" value="1"/>
</dbReference>
<reference evidence="13 14" key="1">
    <citation type="submission" date="2016-12" db="EMBL/GenBank/DDBJ databases">
        <title>Draft genome sequences of strains Salinicola socius SMB35, Salinicola sp. MH3R3-1 and Chromohalobacter sp. SMB17 from the Verkhnekamsk potash mining region of Russia.</title>
        <authorList>
            <person name="Mavrodi D.V."/>
            <person name="Olsson B.E."/>
            <person name="Korsakova E.S."/>
            <person name="Pyankova A."/>
            <person name="Mavrodi O.V."/>
            <person name="Plotnikova E.G."/>
        </authorList>
    </citation>
    <scope>NUCLEOTIDE SEQUENCE [LARGE SCALE GENOMIC DNA]</scope>
    <source>
        <strain evidence="13 14">SMB35</strain>
    </source>
</reference>
<evidence type="ECO:0000256" key="8">
    <source>
        <dbReference type="ARBA" id="ARBA00023014"/>
    </source>
</evidence>
<feature type="binding site" evidence="11">
    <location>
        <position position="129"/>
    </location>
    <ligand>
        <name>[4Fe-4S] cluster</name>
        <dbReference type="ChEBI" id="CHEBI:49883"/>
    </ligand>
</feature>
<dbReference type="InterPro" id="IPR014001">
    <property type="entry name" value="Helicase_ATP-bd"/>
</dbReference>
<keyword evidence="10 11" id="KW-0413">Isomerase</keyword>
<dbReference type="AlphaFoldDB" id="A0A1Q8SW03"/>
<dbReference type="InterPro" id="IPR006555">
    <property type="entry name" value="ATP-dep_Helicase_C"/>
</dbReference>
<evidence type="ECO:0000256" key="9">
    <source>
        <dbReference type="ARBA" id="ARBA00023125"/>
    </source>
</evidence>
<dbReference type="RefSeq" id="WP_075568856.1">
    <property type="nucleotide sequence ID" value="NZ_MSDO01000003.1"/>
</dbReference>
<dbReference type="GO" id="GO:0051539">
    <property type="term" value="F:4 iron, 4 sulfur cluster binding"/>
    <property type="evidence" value="ECO:0007669"/>
    <property type="project" value="UniProtKB-UniRule"/>
</dbReference>
<keyword evidence="9 11" id="KW-0238">DNA-binding</keyword>
<dbReference type="EC" id="5.6.2.3" evidence="11"/>
<dbReference type="Pfam" id="PF00270">
    <property type="entry name" value="DEAD"/>
    <property type="match status" value="1"/>
</dbReference>
<dbReference type="NCBIfam" id="NF008729">
    <property type="entry name" value="PRK11747.1"/>
    <property type="match status" value="1"/>
</dbReference>
<dbReference type="PANTHER" id="PTHR11472:SF59">
    <property type="entry name" value="ATP-DEPENDENT DNA HELICASE DING"/>
    <property type="match status" value="1"/>
</dbReference>
<dbReference type="InterPro" id="IPR010614">
    <property type="entry name" value="RAD3-like_helicase_DEAD"/>
</dbReference>
<evidence type="ECO:0000256" key="1">
    <source>
        <dbReference type="ARBA" id="ARBA00022485"/>
    </source>
</evidence>